<reference evidence="1 2" key="1">
    <citation type="submission" date="2019-07" db="EMBL/GenBank/DDBJ databases">
        <title>Genomics analysis of Aphanomyces spp. identifies a new class of oomycete effector associated with host adaptation.</title>
        <authorList>
            <person name="Gaulin E."/>
        </authorList>
    </citation>
    <scope>NUCLEOTIDE SEQUENCE [LARGE SCALE GENOMIC DNA]</scope>
    <source>
        <strain evidence="1 2">ATCC 201684</strain>
    </source>
</reference>
<evidence type="ECO:0000313" key="1">
    <source>
        <dbReference type="EMBL" id="KAF0724278.1"/>
    </source>
</evidence>
<comment type="caution">
    <text evidence="1">The sequence shown here is derived from an EMBL/GenBank/DDBJ whole genome shotgun (WGS) entry which is preliminary data.</text>
</comment>
<dbReference type="EMBL" id="VJMJ01000273">
    <property type="protein sequence ID" value="KAF0724278.1"/>
    <property type="molecule type" value="Genomic_DNA"/>
</dbReference>
<protein>
    <submittedName>
        <fullName evidence="1">Uncharacterized protein</fullName>
    </submittedName>
</protein>
<keyword evidence="2" id="KW-1185">Reference proteome</keyword>
<evidence type="ECO:0000313" key="2">
    <source>
        <dbReference type="Proteomes" id="UP000481153"/>
    </source>
</evidence>
<gene>
    <name evidence="1" type="ORF">Ae201684_016943</name>
</gene>
<dbReference type="Proteomes" id="UP000481153">
    <property type="component" value="Unassembled WGS sequence"/>
</dbReference>
<dbReference type="VEuPathDB" id="FungiDB:AeMF1_021520"/>
<sequence length="145" mass="16306">MFTETNNILRRLNAPTASKDSKAKQQPMWLRVFQSSRAKLRPSSKPAILACCEKRKQVEAFVQPVSDEPLVTYKVVNWGCLRQHKAIVGGKPVPFYPNHNIYHRAMRKVGTVLDTIPEDNAANICDVCHAHTLNAIVPCVSITLR</sequence>
<dbReference type="AlphaFoldDB" id="A0A6G0WCB2"/>
<name>A0A6G0WCB2_9STRA</name>
<proteinExistence type="predicted"/>
<accession>A0A6G0WCB2</accession>
<organism evidence="1 2">
    <name type="scientific">Aphanomyces euteiches</name>
    <dbReference type="NCBI Taxonomy" id="100861"/>
    <lineage>
        <taxon>Eukaryota</taxon>
        <taxon>Sar</taxon>
        <taxon>Stramenopiles</taxon>
        <taxon>Oomycota</taxon>
        <taxon>Saprolegniomycetes</taxon>
        <taxon>Saprolegniales</taxon>
        <taxon>Verrucalvaceae</taxon>
        <taxon>Aphanomyces</taxon>
    </lineage>
</organism>